<feature type="transmembrane region" description="Helical" evidence="1">
    <location>
        <begin position="27"/>
        <end position="47"/>
    </location>
</feature>
<evidence type="ECO:0000313" key="2">
    <source>
        <dbReference type="EMBL" id="MBZ2196556.1"/>
    </source>
</evidence>
<name>A0ABS7SBA5_9MICO</name>
<keyword evidence="1" id="KW-0812">Transmembrane</keyword>
<keyword evidence="1" id="KW-1133">Transmembrane helix</keyword>
<keyword evidence="3" id="KW-1185">Reference proteome</keyword>
<sequence>MVALVAALSVLLPRLRRSDEPTSRLVGPVMGVSLLAFAVLSAVVFLVRIGSPW</sequence>
<keyword evidence="1" id="KW-0472">Membrane</keyword>
<dbReference type="RefSeq" id="WP_223405523.1">
    <property type="nucleotide sequence ID" value="NZ_JAGSHT010000010.1"/>
</dbReference>
<dbReference type="Proteomes" id="UP000826651">
    <property type="component" value="Unassembled WGS sequence"/>
</dbReference>
<dbReference type="EMBL" id="JAGSHT010000010">
    <property type="protein sequence ID" value="MBZ2196556.1"/>
    <property type="molecule type" value="Genomic_DNA"/>
</dbReference>
<reference evidence="2 3" key="1">
    <citation type="submission" date="2021-04" db="EMBL/GenBank/DDBJ databases">
        <title>Ruania sp. nov., isolated from sandy soil of mangrove forest.</title>
        <authorList>
            <person name="Ge X."/>
            <person name="Huang R."/>
            <person name="Liu W."/>
        </authorList>
    </citation>
    <scope>NUCLEOTIDE SEQUENCE [LARGE SCALE GENOMIC DNA]</scope>
    <source>
        <strain evidence="2 3">N2-46</strain>
    </source>
</reference>
<gene>
    <name evidence="2" type="ORF">KCQ71_10355</name>
</gene>
<proteinExistence type="predicted"/>
<evidence type="ECO:0000256" key="1">
    <source>
        <dbReference type="SAM" id="Phobius"/>
    </source>
</evidence>
<accession>A0ABS7SBA5</accession>
<organism evidence="2 3">
    <name type="scientific">Occultella gossypii</name>
    <dbReference type="NCBI Taxonomy" id="2800820"/>
    <lineage>
        <taxon>Bacteria</taxon>
        <taxon>Bacillati</taxon>
        <taxon>Actinomycetota</taxon>
        <taxon>Actinomycetes</taxon>
        <taxon>Micrococcales</taxon>
        <taxon>Ruaniaceae</taxon>
        <taxon>Occultella</taxon>
    </lineage>
</organism>
<comment type="caution">
    <text evidence="2">The sequence shown here is derived from an EMBL/GenBank/DDBJ whole genome shotgun (WGS) entry which is preliminary data.</text>
</comment>
<evidence type="ECO:0000313" key="3">
    <source>
        <dbReference type="Proteomes" id="UP000826651"/>
    </source>
</evidence>
<protein>
    <submittedName>
        <fullName evidence="2">Uncharacterized protein</fullName>
    </submittedName>
</protein>